<protein>
    <recommendedName>
        <fullName evidence="3">CCHC-type domain-containing protein</fullName>
    </recommendedName>
</protein>
<gene>
    <name evidence="4" type="ORF">QTP70_033418</name>
</gene>
<evidence type="ECO:0000256" key="1">
    <source>
        <dbReference type="PROSITE-ProRule" id="PRU00047"/>
    </source>
</evidence>
<dbReference type="InterPro" id="IPR001878">
    <property type="entry name" value="Znf_CCHC"/>
</dbReference>
<keyword evidence="1" id="KW-0862">Zinc</keyword>
<feature type="compositionally biased region" description="Acidic residues" evidence="2">
    <location>
        <begin position="180"/>
        <end position="195"/>
    </location>
</feature>
<evidence type="ECO:0000313" key="5">
    <source>
        <dbReference type="Proteomes" id="UP001274896"/>
    </source>
</evidence>
<feature type="compositionally biased region" description="Acidic residues" evidence="2">
    <location>
        <begin position="142"/>
        <end position="153"/>
    </location>
</feature>
<dbReference type="InterPro" id="IPR036875">
    <property type="entry name" value="Znf_CCHC_sf"/>
</dbReference>
<feature type="non-terminal residue" evidence="4">
    <location>
        <position position="628"/>
    </location>
</feature>
<organism evidence="4 5">
    <name type="scientific">Hemibagrus guttatus</name>
    <dbReference type="NCBI Taxonomy" id="175788"/>
    <lineage>
        <taxon>Eukaryota</taxon>
        <taxon>Metazoa</taxon>
        <taxon>Chordata</taxon>
        <taxon>Craniata</taxon>
        <taxon>Vertebrata</taxon>
        <taxon>Euteleostomi</taxon>
        <taxon>Actinopterygii</taxon>
        <taxon>Neopterygii</taxon>
        <taxon>Teleostei</taxon>
        <taxon>Ostariophysi</taxon>
        <taxon>Siluriformes</taxon>
        <taxon>Bagridae</taxon>
        <taxon>Hemibagrus</taxon>
    </lineage>
</organism>
<proteinExistence type="predicted"/>
<dbReference type="SUPFAM" id="SSF57756">
    <property type="entry name" value="Retrovirus zinc finger-like domains"/>
    <property type="match status" value="1"/>
</dbReference>
<dbReference type="GO" id="GO:0003676">
    <property type="term" value="F:nucleic acid binding"/>
    <property type="evidence" value="ECO:0007669"/>
    <property type="project" value="InterPro"/>
</dbReference>
<dbReference type="Proteomes" id="UP001274896">
    <property type="component" value="Unassembled WGS sequence"/>
</dbReference>
<evidence type="ECO:0000313" key="4">
    <source>
        <dbReference type="EMBL" id="KAK3531870.1"/>
    </source>
</evidence>
<comment type="caution">
    <text evidence="4">The sequence shown here is derived from an EMBL/GenBank/DDBJ whole genome shotgun (WGS) entry which is preliminary data.</text>
</comment>
<keyword evidence="1" id="KW-0479">Metal-binding</keyword>
<keyword evidence="1" id="KW-0863">Zinc-finger</keyword>
<sequence length="628" mass="71106">CVPANGVTVEEVLLGIGKETGYDSISSASRMNKAVVVFVKEESHELDVLFRVGYEGRTYMVYASTGNMKCFECGDVGHKRLACPHKAQASEEAPSQGNERATRLGRREETRQGDKEEAVQGSKEEAVQGSKEEAVQGSKEEDGQETEEEDEQDGGVQQSTEGDGRLNIEESTITDKVAGEMEEADDVMSEVDEVSGSEGVTGATGENRGRVLVVNNLAASTLWHKTNVMELPEELVSSIQRSIVDFFWSGQHWLPAAVLYLPVQEGGQGLVDVRSRIRAFRIQAAQRLLYHKDVVWEKTAGAILRRVGGFRLDKHLFLMELKELSLSELTPYYRSMLHMWRTVIRTERDMDNLEQWTTEEPLFFNPCMQSRVLSSVSIHKCLLGNGITKLGHLLNEEGWIPTEELKAVTGLRSSRLAAKLQEELCNTLPSSYRTYIGQRHGNTQDRKSDEEFPGLRILPTVRTEEEDAVTDFFKVPQTSLKGMTKKGIYHITVKVLHKESLKRQKASKWPGMLNPDFLVRDRGRTLYKPPVEKRTTDLQWRIIHGAVATDRHVAHLDPAVKGECRFCGEKEDLEHLVLKCQRLKGLFKLLKSWFQKFDEEFSEKVFILFIPFLEKEKTMLIKPSDWNG</sequence>
<accession>A0AAE0V0J7</accession>
<feature type="domain" description="CCHC-type" evidence="3">
    <location>
        <begin position="69"/>
        <end position="84"/>
    </location>
</feature>
<evidence type="ECO:0000256" key="2">
    <source>
        <dbReference type="SAM" id="MobiDB-lite"/>
    </source>
</evidence>
<reference evidence="4" key="1">
    <citation type="submission" date="2023-06" db="EMBL/GenBank/DDBJ databases">
        <title>Male Hemibagrus guttatus genome.</title>
        <authorList>
            <person name="Bian C."/>
        </authorList>
    </citation>
    <scope>NUCLEOTIDE SEQUENCE</scope>
    <source>
        <strain evidence="4">Male_cb2023</strain>
        <tissue evidence="4">Muscle</tissue>
    </source>
</reference>
<dbReference type="PROSITE" id="PS50158">
    <property type="entry name" value="ZF_CCHC"/>
    <property type="match status" value="1"/>
</dbReference>
<name>A0AAE0V0J7_9TELE</name>
<feature type="compositionally biased region" description="Basic and acidic residues" evidence="2">
    <location>
        <begin position="100"/>
        <end position="141"/>
    </location>
</feature>
<keyword evidence="5" id="KW-1185">Reference proteome</keyword>
<dbReference type="AlphaFoldDB" id="A0AAE0V0J7"/>
<dbReference type="EMBL" id="JAUCMX010000011">
    <property type="protein sequence ID" value="KAK3531870.1"/>
    <property type="molecule type" value="Genomic_DNA"/>
</dbReference>
<feature type="region of interest" description="Disordered" evidence="2">
    <location>
        <begin position="87"/>
        <end position="204"/>
    </location>
</feature>
<evidence type="ECO:0000259" key="3">
    <source>
        <dbReference type="PROSITE" id="PS50158"/>
    </source>
</evidence>
<dbReference type="GO" id="GO:0008270">
    <property type="term" value="F:zinc ion binding"/>
    <property type="evidence" value="ECO:0007669"/>
    <property type="project" value="UniProtKB-KW"/>
</dbReference>